<organism evidence="4 5">
    <name type="scientific">Psilocybe cf. subviscida</name>
    <dbReference type="NCBI Taxonomy" id="2480587"/>
    <lineage>
        <taxon>Eukaryota</taxon>
        <taxon>Fungi</taxon>
        <taxon>Dikarya</taxon>
        <taxon>Basidiomycota</taxon>
        <taxon>Agaricomycotina</taxon>
        <taxon>Agaricomycetes</taxon>
        <taxon>Agaricomycetidae</taxon>
        <taxon>Agaricales</taxon>
        <taxon>Agaricineae</taxon>
        <taxon>Strophariaceae</taxon>
        <taxon>Psilocybe</taxon>
    </lineage>
</organism>
<sequence>MITSTAISTAQTIVLVAADDSVIENINLYPGRAELTRIFKVVVHEGENHVDIHGLPVSLVDDSLRIEGHGWATICDVVVSQDDPDRISALSSTTTQIASLKRQRKELFVRVSATQQSRSALGTYLNTIKADNTGLASLSAIFEEQERLAGELDVRILDLEKELSDVDKLIDAERENSQSNNAKQLTRKISITVLAQKAGEVTVDVKYRKYLLVVQGANWKPIYEIQANTQSTEKPLTLLYKALITQSTYEFWKNTTLTLETITPSLSMSPPHITPWHLWVRHRRPSTPLNVYNMPMSQPHMHMAAMQQPTIIINQPPTMFPSSRSRSRSPPPRMQHLQVAATDNGGIMATFRVPGVVNLPSDGQQHNMTIAQLDLQADFIWYTIPSQHARTFIKAKIKNGSDYRFISGKAKTYVDGSFASTGTMPAVSPQDTFDFSLGIDPGIKVTYHPREKKAAQSGIYSKSTNHTFIQRISIHNAKSTPVKNLKVTDRVPISDDQRIEVRLISPALTLPAATSATEKNPSSILKLKSKQSVSDTVKVSSSVTANWNGLGEQDVDQKALGKDGVVCWLVSLAAQGRVTLVLQYEVSHAEGLDINGF</sequence>
<evidence type="ECO:0000256" key="1">
    <source>
        <dbReference type="SAM" id="Coils"/>
    </source>
</evidence>
<evidence type="ECO:0000313" key="5">
    <source>
        <dbReference type="Proteomes" id="UP000567179"/>
    </source>
</evidence>
<gene>
    <name evidence="4" type="ORF">D9619_005213</name>
</gene>
<name>A0A8H5BVV3_9AGAR</name>
<accession>A0A8H5BVV3</accession>
<keyword evidence="5" id="KW-1185">Reference proteome</keyword>
<dbReference type="InterPro" id="IPR011935">
    <property type="entry name" value="CHP02231"/>
</dbReference>
<reference evidence="4 5" key="1">
    <citation type="journal article" date="2020" name="ISME J.">
        <title>Uncovering the hidden diversity of litter-decomposition mechanisms in mushroom-forming fungi.</title>
        <authorList>
            <person name="Floudas D."/>
            <person name="Bentzer J."/>
            <person name="Ahren D."/>
            <person name="Johansson T."/>
            <person name="Persson P."/>
            <person name="Tunlid A."/>
        </authorList>
    </citation>
    <scope>NUCLEOTIDE SEQUENCE [LARGE SCALE GENOMIC DNA]</scope>
    <source>
        <strain evidence="4 5">CBS 101986</strain>
    </source>
</reference>
<dbReference type="PANTHER" id="PTHR31005:SF8">
    <property type="entry name" value="DUF4139 DOMAIN-CONTAINING PROTEIN"/>
    <property type="match status" value="1"/>
</dbReference>
<dbReference type="InterPro" id="IPR037291">
    <property type="entry name" value="DUF4139"/>
</dbReference>
<feature type="coiled-coil region" evidence="1">
    <location>
        <begin position="142"/>
        <end position="176"/>
    </location>
</feature>
<proteinExistence type="predicted"/>
<dbReference type="EMBL" id="JAACJJ010000001">
    <property type="protein sequence ID" value="KAF5330515.1"/>
    <property type="molecule type" value="Genomic_DNA"/>
</dbReference>
<dbReference type="Pfam" id="PF13598">
    <property type="entry name" value="DUF4139"/>
    <property type="match status" value="1"/>
</dbReference>
<evidence type="ECO:0008006" key="6">
    <source>
        <dbReference type="Google" id="ProtNLM"/>
    </source>
</evidence>
<feature type="domain" description="DUF4139" evidence="2">
    <location>
        <begin position="212"/>
        <end position="589"/>
    </location>
</feature>
<protein>
    <recommendedName>
        <fullName evidence="6">DUF4139 domain-containing protein</fullName>
    </recommendedName>
</protein>
<evidence type="ECO:0000313" key="4">
    <source>
        <dbReference type="EMBL" id="KAF5330515.1"/>
    </source>
</evidence>
<comment type="caution">
    <text evidence="4">The sequence shown here is derived from an EMBL/GenBank/DDBJ whole genome shotgun (WGS) entry which is preliminary data.</text>
</comment>
<evidence type="ECO:0000259" key="3">
    <source>
        <dbReference type="Pfam" id="PF13600"/>
    </source>
</evidence>
<keyword evidence="1" id="KW-0175">Coiled coil</keyword>
<dbReference type="Pfam" id="PF13600">
    <property type="entry name" value="DUF4140"/>
    <property type="match status" value="1"/>
</dbReference>
<dbReference type="AlphaFoldDB" id="A0A8H5BVV3"/>
<dbReference type="NCBIfam" id="TIGR02231">
    <property type="entry name" value="mucoidy inhibitor MuiA family protein"/>
    <property type="match status" value="1"/>
</dbReference>
<dbReference type="PANTHER" id="PTHR31005">
    <property type="entry name" value="DUF4139 DOMAIN-CONTAINING PROTEIN"/>
    <property type="match status" value="1"/>
</dbReference>
<dbReference type="InterPro" id="IPR025554">
    <property type="entry name" value="DUF4140"/>
</dbReference>
<evidence type="ECO:0000259" key="2">
    <source>
        <dbReference type="Pfam" id="PF13598"/>
    </source>
</evidence>
<dbReference type="Proteomes" id="UP000567179">
    <property type="component" value="Unassembled WGS sequence"/>
</dbReference>
<feature type="domain" description="DUF4140" evidence="3">
    <location>
        <begin position="27"/>
        <end position="118"/>
    </location>
</feature>
<dbReference type="OrthoDB" id="10068793at2759"/>